<organism evidence="8 9">
    <name type="scientific">Alicycliphilus denitrificans</name>
    <dbReference type="NCBI Taxonomy" id="179636"/>
    <lineage>
        <taxon>Bacteria</taxon>
        <taxon>Pseudomonadati</taxon>
        <taxon>Pseudomonadota</taxon>
        <taxon>Betaproteobacteria</taxon>
        <taxon>Burkholderiales</taxon>
        <taxon>Comamonadaceae</taxon>
        <taxon>Alicycliphilus</taxon>
    </lineage>
</organism>
<dbReference type="InterPro" id="IPR004096">
    <property type="entry name" value="V4R"/>
</dbReference>
<protein>
    <submittedName>
        <fullName evidence="8">Sigma 54-interacting transcriptional regulator</fullName>
    </submittedName>
</protein>
<name>A0A858ZNN6_9BURK</name>
<evidence type="ECO:0000256" key="1">
    <source>
        <dbReference type="ARBA" id="ARBA00022741"/>
    </source>
</evidence>
<evidence type="ECO:0000256" key="4">
    <source>
        <dbReference type="ARBA" id="ARBA00023125"/>
    </source>
</evidence>
<dbReference type="SMART" id="SM00989">
    <property type="entry name" value="V4R"/>
    <property type="match status" value="1"/>
</dbReference>
<dbReference type="OMA" id="MEANWWH"/>
<dbReference type="Pfam" id="PF02830">
    <property type="entry name" value="V4R"/>
    <property type="match status" value="1"/>
</dbReference>
<dbReference type="PROSITE" id="PS00675">
    <property type="entry name" value="SIGMA54_INTERACT_1"/>
    <property type="match status" value="1"/>
</dbReference>
<dbReference type="Pfam" id="PF00158">
    <property type="entry name" value="Sigma54_activat"/>
    <property type="match status" value="1"/>
</dbReference>
<dbReference type="PANTHER" id="PTHR32071:SF117">
    <property type="entry name" value="PTS-DEPENDENT DIHYDROXYACETONE KINASE OPERON REGULATORY PROTEIN-RELATED"/>
    <property type="match status" value="1"/>
</dbReference>
<dbReference type="InterPro" id="IPR025662">
    <property type="entry name" value="Sigma_54_int_dom_ATP-bd_1"/>
</dbReference>
<dbReference type="SUPFAM" id="SSF111126">
    <property type="entry name" value="Ligand-binding domain in the NO signalling and Golgi transport"/>
    <property type="match status" value="1"/>
</dbReference>
<dbReference type="Pfam" id="PF02954">
    <property type="entry name" value="HTH_8"/>
    <property type="match status" value="1"/>
</dbReference>
<keyword evidence="3" id="KW-0805">Transcription regulation</keyword>
<dbReference type="PROSITE" id="PS00676">
    <property type="entry name" value="SIGMA54_INTERACT_2"/>
    <property type="match status" value="1"/>
</dbReference>
<evidence type="ECO:0000256" key="3">
    <source>
        <dbReference type="ARBA" id="ARBA00023015"/>
    </source>
</evidence>
<dbReference type="EMBL" id="CP051298">
    <property type="protein sequence ID" value="QKD42388.1"/>
    <property type="molecule type" value="Genomic_DNA"/>
</dbReference>
<dbReference type="GO" id="GO:0005524">
    <property type="term" value="F:ATP binding"/>
    <property type="evidence" value="ECO:0007669"/>
    <property type="project" value="UniProtKB-KW"/>
</dbReference>
<dbReference type="InterPro" id="IPR025943">
    <property type="entry name" value="Sigma_54_int_dom_ATP-bd_2"/>
</dbReference>
<evidence type="ECO:0000313" key="8">
    <source>
        <dbReference type="EMBL" id="QKD42388.1"/>
    </source>
</evidence>
<dbReference type="FunFam" id="3.40.50.300:FF:000006">
    <property type="entry name" value="DNA-binding transcriptional regulator NtrC"/>
    <property type="match status" value="1"/>
</dbReference>
<evidence type="ECO:0000256" key="6">
    <source>
        <dbReference type="SAM" id="MobiDB-lite"/>
    </source>
</evidence>
<keyword evidence="1" id="KW-0547">Nucleotide-binding</keyword>
<dbReference type="Gene3D" id="3.30.1380.20">
    <property type="entry name" value="Trafficking protein particle complex subunit 3"/>
    <property type="match status" value="1"/>
</dbReference>
<evidence type="ECO:0000313" key="9">
    <source>
        <dbReference type="Proteomes" id="UP000500755"/>
    </source>
</evidence>
<evidence type="ECO:0000256" key="5">
    <source>
        <dbReference type="ARBA" id="ARBA00023163"/>
    </source>
</evidence>
<dbReference type="PROSITE" id="PS50045">
    <property type="entry name" value="SIGMA54_INTERACT_4"/>
    <property type="match status" value="1"/>
</dbReference>
<reference evidence="8 9" key="1">
    <citation type="submission" date="2020-05" db="EMBL/GenBank/DDBJ databases">
        <title>Complete genome sequence of Alicycliphilus denitrificans DP3.</title>
        <authorList>
            <person name="Chen X."/>
        </authorList>
    </citation>
    <scope>NUCLEOTIDE SEQUENCE [LARGE SCALE GENOMIC DNA]</scope>
    <source>
        <strain evidence="8 9">DP3</strain>
    </source>
</reference>
<dbReference type="SUPFAM" id="SSF46689">
    <property type="entry name" value="Homeodomain-like"/>
    <property type="match status" value="1"/>
</dbReference>
<feature type="domain" description="Sigma-54 factor interaction" evidence="7">
    <location>
        <begin position="240"/>
        <end position="469"/>
    </location>
</feature>
<gene>
    <name evidence="8" type="ORF">HF896_01625</name>
</gene>
<dbReference type="InterPro" id="IPR024096">
    <property type="entry name" value="NO_sig/Golgi_transp_ligand-bd"/>
</dbReference>
<keyword evidence="4" id="KW-0238">DNA-binding</keyword>
<keyword evidence="2" id="KW-0067">ATP-binding</keyword>
<keyword evidence="5" id="KW-0804">Transcription</keyword>
<dbReference type="SMART" id="SM00382">
    <property type="entry name" value="AAA"/>
    <property type="match status" value="1"/>
</dbReference>
<dbReference type="InterPro" id="IPR003593">
    <property type="entry name" value="AAA+_ATPase"/>
</dbReference>
<dbReference type="InterPro" id="IPR009057">
    <property type="entry name" value="Homeodomain-like_sf"/>
</dbReference>
<dbReference type="Gene3D" id="3.40.50.300">
    <property type="entry name" value="P-loop containing nucleotide triphosphate hydrolases"/>
    <property type="match status" value="1"/>
</dbReference>
<dbReference type="PANTHER" id="PTHR32071">
    <property type="entry name" value="TRANSCRIPTIONAL REGULATORY PROTEIN"/>
    <property type="match status" value="1"/>
</dbReference>
<proteinExistence type="predicted"/>
<evidence type="ECO:0000256" key="2">
    <source>
        <dbReference type="ARBA" id="ARBA00022840"/>
    </source>
</evidence>
<dbReference type="AlphaFoldDB" id="A0A858ZNN6"/>
<feature type="region of interest" description="Disordered" evidence="6">
    <location>
        <begin position="207"/>
        <end position="237"/>
    </location>
</feature>
<dbReference type="InterPro" id="IPR010523">
    <property type="entry name" value="XylR_N"/>
</dbReference>
<dbReference type="SUPFAM" id="SSF52540">
    <property type="entry name" value="P-loop containing nucleoside triphosphate hydrolases"/>
    <property type="match status" value="1"/>
</dbReference>
<dbReference type="InterPro" id="IPR002078">
    <property type="entry name" value="Sigma_54_int"/>
</dbReference>
<dbReference type="GO" id="GO:0043565">
    <property type="term" value="F:sequence-specific DNA binding"/>
    <property type="evidence" value="ECO:0007669"/>
    <property type="project" value="InterPro"/>
</dbReference>
<dbReference type="RefSeq" id="WP_013517236.1">
    <property type="nucleotide sequence ID" value="NZ_CP051298.1"/>
</dbReference>
<dbReference type="InterPro" id="IPR058031">
    <property type="entry name" value="AAA_lid_NorR"/>
</dbReference>
<dbReference type="Proteomes" id="UP000500755">
    <property type="component" value="Chromosome"/>
</dbReference>
<dbReference type="PRINTS" id="PR01590">
    <property type="entry name" value="HTHFIS"/>
</dbReference>
<dbReference type="Gene3D" id="1.10.10.60">
    <property type="entry name" value="Homeodomain-like"/>
    <property type="match status" value="1"/>
</dbReference>
<sequence length="568" mass="61621">MPTLPALPSDADLRRQIQFSAADGRIWLAGQRMVLMHAASLGILRRELIHTLGPAATRRLLLRVGYASGERDAALARQLRPGADAFAMFSVGPQLHMLQGAVQVTPEKLELDAATGHFHGIFAWQQSWEVEVHVRDFGPQNVPVCWMLLGYASGYTSAFMGRTVLYKEVQCAASGHAHCRIEGRPVQDWPDGAQLAADYAPDALLDDGAPQNGPRALPAWPAPMPAEDRPEPPADALGPLIGRSAGFTAATRLLRKAAGTQVTVLLTGETGVGKERFARALHALSPRAAKPFVAVNCAALPGNLVESELFGTEKGAYTGADAARAGRFERAHGGTLFLDELGELPLSAQAKLLRVLQDGQVERLGATQPRQVDVRLVAATHVDLQDAVRAGRFRQDLYYRLNVYPIRIPPLRERQDDIEPFARHLLQRFAALHDKHIGGLTDRALHALRQYAWPGNVREMENLIERGVILADPGQPVDAAHLFPDSAPAAAPAHTLQASGRLGEARAPACDAALIDRLLGERLDLQALETHLIEAAVERSHGNLAAAARLLGLTRPQLSYRLNKVRDI</sequence>
<dbReference type="Pfam" id="PF25601">
    <property type="entry name" value="AAA_lid_14"/>
    <property type="match status" value="1"/>
</dbReference>
<accession>A0A858ZNN6</accession>
<evidence type="ECO:0000259" key="7">
    <source>
        <dbReference type="PROSITE" id="PS50045"/>
    </source>
</evidence>
<dbReference type="Pfam" id="PF06505">
    <property type="entry name" value="XylR_N"/>
    <property type="match status" value="1"/>
</dbReference>
<dbReference type="CDD" id="cd00009">
    <property type="entry name" value="AAA"/>
    <property type="match status" value="1"/>
</dbReference>
<dbReference type="Gene3D" id="1.10.8.60">
    <property type="match status" value="1"/>
</dbReference>
<dbReference type="InterPro" id="IPR027417">
    <property type="entry name" value="P-loop_NTPase"/>
</dbReference>
<dbReference type="GO" id="GO:0006355">
    <property type="term" value="P:regulation of DNA-templated transcription"/>
    <property type="evidence" value="ECO:0007669"/>
    <property type="project" value="InterPro"/>
</dbReference>
<dbReference type="InterPro" id="IPR002197">
    <property type="entry name" value="HTH_Fis"/>
</dbReference>